<gene>
    <name evidence="2" type="ORF">SDC9_107459</name>
</gene>
<dbReference type="EMBL" id="VSSQ01017886">
    <property type="protein sequence ID" value="MPM60607.1"/>
    <property type="molecule type" value="Genomic_DNA"/>
</dbReference>
<organism evidence="2">
    <name type="scientific">bioreactor metagenome</name>
    <dbReference type="NCBI Taxonomy" id="1076179"/>
    <lineage>
        <taxon>unclassified sequences</taxon>
        <taxon>metagenomes</taxon>
        <taxon>ecological metagenomes</taxon>
    </lineage>
</organism>
<sequence length="184" mass="20881">MVRHTTYLTTNGISYAVTCMFHLTSALFTLFLAWGLWVNLGEGVRLVTMPHIPLLLLLSLAAATYRDTWIFDVSAKTVTSIYGFGPFCKREIHAFDEVERLEITHFVRGSSDKDAKANKRRLRAMLVFSLRLCDERSRTIEIIAEKTSQGRTESAMQAIASVTGLPLYVDRPRDMDLNISYKDL</sequence>
<feature type="transmembrane region" description="Helical" evidence="1">
    <location>
        <begin position="12"/>
        <end position="37"/>
    </location>
</feature>
<keyword evidence="1" id="KW-0472">Membrane</keyword>
<keyword evidence="1" id="KW-1133">Transmembrane helix</keyword>
<proteinExistence type="predicted"/>
<evidence type="ECO:0000256" key="1">
    <source>
        <dbReference type="SAM" id="Phobius"/>
    </source>
</evidence>
<keyword evidence="1" id="KW-0812">Transmembrane</keyword>
<name>A0A645B5D1_9ZZZZ</name>
<feature type="transmembrane region" description="Helical" evidence="1">
    <location>
        <begin position="43"/>
        <end position="65"/>
    </location>
</feature>
<comment type="caution">
    <text evidence="2">The sequence shown here is derived from an EMBL/GenBank/DDBJ whole genome shotgun (WGS) entry which is preliminary data.</text>
</comment>
<reference evidence="2" key="1">
    <citation type="submission" date="2019-08" db="EMBL/GenBank/DDBJ databases">
        <authorList>
            <person name="Kucharzyk K."/>
            <person name="Murdoch R.W."/>
            <person name="Higgins S."/>
            <person name="Loffler F."/>
        </authorList>
    </citation>
    <scope>NUCLEOTIDE SEQUENCE</scope>
</reference>
<evidence type="ECO:0000313" key="2">
    <source>
        <dbReference type="EMBL" id="MPM60607.1"/>
    </source>
</evidence>
<dbReference type="AlphaFoldDB" id="A0A645B5D1"/>
<protein>
    <submittedName>
        <fullName evidence="2">Uncharacterized protein</fullName>
    </submittedName>
</protein>
<accession>A0A645B5D1</accession>